<name>A0A9J6BHQ4_POLVA</name>
<dbReference type="PANTHER" id="PTHR13603">
    <property type="entry name" value="TRANSMEMBRANE PROTEIN 186"/>
    <property type="match status" value="1"/>
</dbReference>
<dbReference type="Proteomes" id="UP001107558">
    <property type="component" value="Chromosome 4"/>
</dbReference>
<gene>
    <name evidence="9" type="ORF">PVAND_017312</name>
</gene>
<dbReference type="PANTHER" id="PTHR13603:SF1">
    <property type="entry name" value="TRANSMEMBRANE PROTEIN 186"/>
    <property type="match status" value="1"/>
</dbReference>
<protein>
    <recommendedName>
        <fullName evidence="3">Transmembrane protein 186</fullName>
    </recommendedName>
</protein>
<evidence type="ECO:0000256" key="8">
    <source>
        <dbReference type="ARBA" id="ARBA00023136"/>
    </source>
</evidence>
<dbReference type="AlphaFoldDB" id="A0A9J6BHQ4"/>
<comment type="subcellular location">
    <subcellularLocation>
        <location evidence="1">Mitochondrion inner membrane</location>
        <topology evidence="1">Multi-pass membrane protein</topology>
    </subcellularLocation>
</comment>
<keyword evidence="8" id="KW-0472">Membrane</keyword>
<evidence type="ECO:0000256" key="6">
    <source>
        <dbReference type="ARBA" id="ARBA00022989"/>
    </source>
</evidence>
<dbReference type="GO" id="GO:0005743">
    <property type="term" value="C:mitochondrial inner membrane"/>
    <property type="evidence" value="ECO:0007669"/>
    <property type="project" value="UniProtKB-SubCell"/>
</dbReference>
<evidence type="ECO:0000313" key="9">
    <source>
        <dbReference type="EMBL" id="KAG5669425.1"/>
    </source>
</evidence>
<dbReference type="InterPro" id="IPR026571">
    <property type="entry name" value="Tmem186"/>
</dbReference>
<reference evidence="9" key="1">
    <citation type="submission" date="2021-03" db="EMBL/GenBank/DDBJ databases">
        <title>Chromosome level genome of the anhydrobiotic midge Polypedilum vanderplanki.</title>
        <authorList>
            <person name="Yoshida Y."/>
            <person name="Kikawada T."/>
            <person name="Gusev O."/>
        </authorList>
    </citation>
    <scope>NUCLEOTIDE SEQUENCE</scope>
    <source>
        <strain evidence="9">NIAS01</strain>
        <tissue evidence="9">Whole body or cell culture</tissue>
    </source>
</reference>
<keyword evidence="5" id="KW-0999">Mitochondrion inner membrane</keyword>
<evidence type="ECO:0000256" key="4">
    <source>
        <dbReference type="ARBA" id="ARBA00022692"/>
    </source>
</evidence>
<evidence type="ECO:0000256" key="2">
    <source>
        <dbReference type="ARBA" id="ARBA00007020"/>
    </source>
</evidence>
<evidence type="ECO:0000313" key="10">
    <source>
        <dbReference type="Proteomes" id="UP001107558"/>
    </source>
</evidence>
<sequence length="200" mass="23254">MLLNKLTRINFTPLSFIEISRISAKFQINSKINFSTSKQEEKNSKLEELKTNWTAIYKFPKIRSVHVLSKLKNYQLATTVCAIPVSFITFPDQCLLVLYSAFALSCSLSFGSFLLKDSIGFIYAHNTEKNLVRIAYLNFWGTRKDEIFEISDIVPFSELPKNFTDRFYTTLKFNNNHKDLKLLSKNYEILDPEKFTEIFG</sequence>
<dbReference type="EMBL" id="JADBJN010000004">
    <property type="protein sequence ID" value="KAG5669425.1"/>
    <property type="molecule type" value="Genomic_DNA"/>
</dbReference>
<evidence type="ECO:0000256" key="7">
    <source>
        <dbReference type="ARBA" id="ARBA00023128"/>
    </source>
</evidence>
<evidence type="ECO:0000256" key="1">
    <source>
        <dbReference type="ARBA" id="ARBA00004448"/>
    </source>
</evidence>
<comment type="similarity">
    <text evidence="2">Belongs to the TMEM186 family.</text>
</comment>
<accession>A0A9J6BHQ4</accession>
<keyword evidence="4" id="KW-0812">Transmembrane</keyword>
<proteinExistence type="inferred from homology"/>
<organism evidence="9 10">
    <name type="scientific">Polypedilum vanderplanki</name>
    <name type="common">Sleeping chironomid midge</name>
    <dbReference type="NCBI Taxonomy" id="319348"/>
    <lineage>
        <taxon>Eukaryota</taxon>
        <taxon>Metazoa</taxon>
        <taxon>Ecdysozoa</taxon>
        <taxon>Arthropoda</taxon>
        <taxon>Hexapoda</taxon>
        <taxon>Insecta</taxon>
        <taxon>Pterygota</taxon>
        <taxon>Neoptera</taxon>
        <taxon>Endopterygota</taxon>
        <taxon>Diptera</taxon>
        <taxon>Nematocera</taxon>
        <taxon>Chironomoidea</taxon>
        <taxon>Chironomidae</taxon>
        <taxon>Chironominae</taxon>
        <taxon>Polypedilum</taxon>
        <taxon>Polypedilum</taxon>
    </lineage>
</organism>
<keyword evidence="7" id="KW-0496">Mitochondrion</keyword>
<keyword evidence="10" id="KW-1185">Reference proteome</keyword>
<dbReference type="OrthoDB" id="6147888at2759"/>
<evidence type="ECO:0000256" key="5">
    <source>
        <dbReference type="ARBA" id="ARBA00022792"/>
    </source>
</evidence>
<keyword evidence="6" id="KW-1133">Transmembrane helix</keyword>
<evidence type="ECO:0000256" key="3">
    <source>
        <dbReference type="ARBA" id="ARBA00014604"/>
    </source>
</evidence>
<comment type="caution">
    <text evidence="9">The sequence shown here is derived from an EMBL/GenBank/DDBJ whole genome shotgun (WGS) entry which is preliminary data.</text>
</comment>